<name>C1GPJ1_PARBA</name>
<organism evidence="2 3">
    <name type="scientific">Paracoccidioides lutzii (strain ATCC MYA-826 / Pb01)</name>
    <name type="common">Paracoccidioides brasiliensis</name>
    <dbReference type="NCBI Taxonomy" id="502779"/>
    <lineage>
        <taxon>Eukaryota</taxon>
        <taxon>Fungi</taxon>
        <taxon>Dikarya</taxon>
        <taxon>Ascomycota</taxon>
        <taxon>Pezizomycotina</taxon>
        <taxon>Eurotiomycetes</taxon>
        <taxon>Eurotiomycetidae</taxon>
        <taxon>Onygenales</taxon>
        <taxon>Ajellomycetaceae</taxon>
        <taxon>Paracoccidioides</taxon>
    </lineage>
</organism>
<keyword evidence="3" id="KW-1185">Reference proteome</keyword>
<reference evidence="2 3" key="1">
    <citation type="journal article" date="2011" name="PLoS Genet.">
        <title>Comparative genomic analysis of human fungal pathogens causing paracoccidioidomycosis.</title>
        <authorList>
            <person name="Desjardins C.A."/>
            <person name="Champion M.D."/>
            <person name="Holder J.W."/>
            <person name="Muszewska A."/>
            <person name="Goldberg J."/>
            <person name="Bailao A.M."/>
            <person name="Brigido M.M."/>
            <person name="Ferreira M.E."/>
            <person name="Garcia A.M."/>
            <person name="Grynberg M."/>
            <person name="Gujja S."/>
            <person name="Heiman D.I."/>
            <person name="Henn M.R."/>
            <person name="Kodira C.D."/>
            <person name="Leon-Narvaez H."/>
            <person name="Longo L.V."/>
            <person name="Ma L.J."/>
            <person name="Malavazi I."/>
            <person name="Matsuo A.L."/>
            <person name="Morais F.V."/>
            <person name="Pereira M."/>
            <person name="Rodriguez-Brito S."/>
            <person name="Sakthikumar S."/>
            <person name="Salem-Izacc S.M."/>
            <person name="Sykes S.M."/>
            <person name="Teixeira M.M."/>
            <person name="Vallejo M.C."/>
            <person name="Walter M.E."/>
            <person name="Yandava C."/>
            <person name="Young S."/>
            <person name="Zeng Q."/>
            <person name="Zucker J."/>
            <person name="Felipe M.S."/>
            <person name="Goldman G.H."/>
            <person name="Haas B.J."/>
            <person name="McEwen J.G."/>
            <person name="Nino-Vega G."/>
            <person name="Puccia R."/>
            <person name="San-Blas G."/>
            <person name="Soares C.M."/>
            <person name="Birren B.W."/>
            <person name="Cuomo C.A."/>
        </authorList>
    </citation>
    <scope>NUCLEOTIDE SEQUENCE [LARGE SCALE GENOMIC DNA]</scope>
    <source>
        <strain evidence="3">ATCC MYA-826 / Pb01</strain>
    </source>
</reference>
<dbReference type="EMBL" id="KN293992">
    <property type="protein sequence ID" value="EEH36113.2"/>
    <property type="molecule type" value="Genomic_DNA"/>
</dbReference>
<accession>C1GPJ1</accession>
<evidence type="ECO:0000256" key="1">
    <source>
        <dbReference type="SAM" id="MobiDB-lite"/>
    </source>
</evidence>
<dbReference type="RefSeq" id="XP_015700350.1">
    <property type="nucleotide sequence ID" value="XM_015844015.1"/>
</dbReference>
<proteinExistence type="predicted"/>
<dbReference type="STRING" id="502779.C1GPJ1"/>
<dbReference type="InterPro" id="IPR007727">
    <property type="entry name" value="Spo12"/>
</dbReference>
<feature type="compositionally biased region" description="Polar residues" evidence="1">
    <location>
        <begin position="16"/>
        <end position="28"/>
    </location>
</feature>
<dbReference type="VEuPathDB" id="FungiDB:PAAG_00436"/>
<protein>
    <submittedName>
        <fullName evidence="2">Spo12 family protein</fullName>
    </submittedName>
</protein>
<evidence type="ECO:0000313" key="2">
    <source>
        <dbReference type="EMBL" id="EEH36113.2"/>
    </source>
</evidence>
<dbReference type="AlphaFoldDB" id="C1GPJ1"/>
<sequence length="133" mass="14443">MESNFTSPLKAAPLSDRSTNTHLSNTNMARDVPQASCGDSDSDPKAANMNSMEYHRQVLKEKIESGKSEKGTYVSPSDGIMSPCTKKLSELKGKRFKNAGKPQTLFAKAIGRKSIERMNGEFKGGSPSSERNA</sequence>
<dbReference type="GeneID" id="9101348"/>
<dbReference type="KEGG" id="pbl:PAAG_00436"/>
<dbReference type="OMA" id="TKSMEYH"/>
<dbReference type="Pfam" id="PF05032">
    <property type="entry name" value="Spo12"/>
    <property type="match status" value="1"/>
</dbReference>
<dbReference type="Proteomes" id="UP000002059">
    <property type="component" value="Partially assembled WGS sequence"/>
</dbReference>
<dbReference type="HOGENOM" id="CLU_132226_1_0_1"/>
<feature type="region of interest" description="Disordered" evidence="1">
    <location>
        <begin position="1"/>
        <end position="48"/>
    </location>
</feature>
<evidence type="ECO:0000313" key="3">
    <source>
        <dbReference type="Proteomes" id="UP000002059"/>
    </source>
</evidence>
<dbReference type="OrthoDB" id="5578329at2759"/>
<gene>
    <name evidence="2" type="ORF">PAAG_00436</name>
</gene>